<evidence type="ECO:0000256" key="1">
    <source>
        <dbReference type="SAM" id="MobiDB-lite"/>
    </source>
</evidence>
<evidence type="ECO:0000313" key="2">
    <source>
        <dbReference type="EMBL" id="NEC48453.1"/>
    </source>
</evidence>
<comment type="caution">
    <text evidence="2">The sequence shown here is derived from an EMBL/GenBank/DDBJ whole genome shotgun (WGS) entry which is preliminary data.</text>
</comment>
<organism evidence="2 3">
    <name type="scientific">Actinospica acidiphila</name>
    <dbReference type="NCBI Taxonomy" id="304899"/>
    <lineage>
        <taxon>Bacteria</taxon>
        <taxon>Bacillati</taxon>
        <taxon>Actinomycetota</taxon>
        <taxon>Actinomycetes</taxon>
        <taxon>Catenulisporales</taxon>
        <taxon>Actinospicaceae</taxon>
        <taxon>Actinospica</taxon>
    </lineage>
</organism>
<reference evidence="2 3" key="1">
    <citation type="submission" date="2020-01" db="EMBL/GenBank/DDBJ databases">
        <title>Insect and environment-associated Actinomycetes.</title>
        <authorList>
            <person name="Currrie C."/>
            <person name="Chevrette M."/>
            <person name="Carlson C."/>
            <person name="Stubbendieck R."/>
            <person name="Wendt-Pienkowski E."/>
        </authorList>
    </citation>
    <scope>NUCLEOTIDE SEQUENCE [LARGE SCALE GENOMIC DNA]</scope>
    <source>
        <strain evidence="2 3">SID8189</strain>
    </source>
</reference>
<evidence type="ECO:0000313" key="3">
    <source>
        <dbReference type="Proteomes" id="UP000471745"/>
    </source>
</evidence>
<feature type="compositionally biased region" description="Low complexity" evidence="1">
    <location>
        <begin position="1"/>
        <end position="16"/>
    </location>
</feature>
<accession>A0A9X5HB81</accession>
<dbReference type="EMBL" id="JAAGNA010000263">
    <property type="protein sequence ID" value="NEC48453.1"/>
    <property type="molecule type" value="Genomic_DNA"/>
</dbReference>
<feature type="non-terminal residue" evidence="2">
    <location>
        <position position="1"/>
    </location>
</feature>
<keyword evidence="3" id="KW-1185">Reference proteome</keyword>
<dbReference type="AlphaFoldDB" id="A0A9X5HB81"/>
<name>A0A9X5HB81_9ACTN</name>
<protein>
    <submittedName>
        <fullName evidence="2">Uncharacterized protein</fullName>
    </submittedName>
</protein>
<dbReference type="Proteomes" id="UP000471745">
    <property type="component" value="Unassembled WGS sequence"/>
</dbReference>
<proteinExistence type="predicted"/>
<feature type="region of interest" description="Disordered" evidence="1">
    <location>
        <begin position="1"/>
        <end position="41"/>
    </location>
</feature>
<feature type="non-terminal residue" evidence="2">
    <location>
        <position position="96"/>
    </location>
</feature>
<sequence length="96" mass="9334">VRSCAADGPSSSAAGGWPSFVTDGSVPREPEEPSGAEGSASVGADGIALFVPDGIAAFPADDTTAFAADASRSFSSAAFTVVVRVRADAPFAAGAV</sequence>
<gene>
    <name evidence="2" type="ORF">G3I18_07650</name>
</gene>